<organism evidence="2 3">
    <name type="scientific">Gonium pectorale</name>
    <name type="common">Green alga</name>
    <dbReference type="NCBI Taxonomy" id="33097"/>
    <lineage>
        <taxon>Eukaryota</taxon>
        <taxon>Viridiplantae</taxon>
        <taxon>Chlorophyta</taxon>
        <taxon>core chlorophytes</taxon>
        <taxon>Chlorophyceae</taxon>
        <taxon>CS clade</taxon>
        <taxon>Chlamydomonadales</taxon>
        <taxon>Volvocaceae</taxon>
        <taxon>Gonium</taxon>
    </lineage>
</organism>
<proteinExistence type="predicted"/>
<evidence type="ECO:0000256" key="1">
    <source>
        <dbReference type="SAM" id="MobiDB-lite"/>
    </source>
</evidence>
<comment type="caution">
    <text evidence="2">The sequence shown here is derived from an EMBL/GenBank/DDBJ whole genome shotgun (WGS) entry which is preliminary data.</text>
</comment>
<dbReference type="AlphaFoldDB" id="A0A150GJS0"/>
<sequence length="70" mass="7093">MHDVHQEAGGDGAPAARSDGSSAGPGEVVDDWWHPDLIAEVSLAQREAEQLRAAAATEVGGCSSWGPPAG</sequence>
<dbReference type="Proteomes" id="UP000075714">
    <property type="component" value="Unassembled WGS sequence"/>
</dbReference>
<dbReference type="EMBL" id="LSYV01000019">
    <property type="protein sequence ID" value="KXZ50068.1"/>
    <property type="molecule type" value="Genomic_DNA"/>
</dbReference>
<reference evidence="3" key="1">
    <citation type="journal article" date="2016" name="Nat. Commun.">
        <title>The Gonium pectorale genome demonstrates co-option of cell cycle regulation during the evolution of multicellularity.</title>
        <authorList>
            <person name="Hanschen E.R."/>
            <person name="Marriage T.N."/>
            <person name="Ferris P.J."/>
            <person name="Hamaji T."/>
            <person name="Toyoda A."/>
            <person name="Fujiyama A."/>
            <person name="Neme R."/>
            <person name="Noguchi H."/>
            <person name="Minakuchi Y."/>
            <person name="Suzuki M."/>
            <person name="Kawai-Toyooka H."/>
            <person name="Smith D.R."/>
            <person name="Sparks H."/>
            <person name="Anderson J."/>
            <person name="Bakaric R."/>
            <person name="Luria V."/>
            <person name="Karger A."/>
            <person name="Kirschner M.W."/>
            <person name="Durand P.M."/>
            <person name="Michod R.E."/>
            <person name="Nozaki H."/>
            <person name="Olson B.J."/>
        </authorList>
    </citation>
    <scope>NUCLEOTIDE SEQUENCE [LARGE SCALE GENOMIC DNA]</scope>
    <source>
        <strain evidence="3">NIES-2863</strain>
    </source>
</reference>
<evidence type="ECO:0000313" key="3">
    <source>
        <dbReference type="Proteomes" id="UP000075714"/>
    </source>
</evidence>
<evidence type="ECO:0000313" key="2">
    <source>
        <dbReference type="EMBL" id="KXZ50068.1"/>
    </source>
</evidence>
<protein>
    <submittedName>
        <fullName evidence="2">Uncharacterized protein</fullName>
    </submittedName>
</protein>
<name>A0A150GJS0_GONPE</name>
<gene>
    <name evidence="2" type="ORF">GPECTOR_18g47</name>
</gene>
<keyword evidence="3" id="KW-1185">Reference proteome</keyword>
<accession>A0A150GJS0</accession>
<feature type="region of interest" description="Disordered" evidence="1">
    <location>
        <begin position="1"/>
        <end position="31"/>
    </location>
</feature>